<feature type="compositionally biased region" description="Basic and acidic residues" evidence="1">
    <location>
        <begin position="66"/>
        <end position="78"/>
    </location>
</feature>
<dbReference type="AlphaFoldDB" id="A0A4R4FEH4"/>
<organism evidence="2 3">
    <name type="scientific">Extibacter muris</name>
    <dbReference type="NCBI Taxonomy" id="1796622"/>
    <lineage>
        <taxon>Bacteria</taxon>
        <taxon>Bacillati</taxon>
        <taxon>Bacillota</taxon>
        <taxon>Clostridia</taxon>
        <taxon>Lachnospirales</taxon>
        <taxon>Lachnospiraceae</taxon>
        <taxon>Extibacter</taxon>
    </lineage>
</organism>
<evidence type="ECO:0000256" key="1">
    <source>
        <dbReference type="SAM" id="MobiDB-lite"/>
    </source>
</evidence>
<protein>
    <submittedName>
        <fullName evidence="2">Uncharacterized protein</fullName>
    </submittedName>
</protein>
<name>A0A4R4FEH4_9FIRM</name>
<gene>
    <name evidence="2" type="ORF">E1963_09420</name>
</gene>
<accession>A0A4R4FEH4</accession>
<proteinExistence type="predicted"/>
<keyword evidence="3" id="KW-1185">Reference proteome</keyword>
<evidence type="ECO:0000313" key="2">
    <source>
        <dbReference type="EMBL" id="TDA21967.1"/>
    </source>
</evidence>
<dbReference type="Proteomes" id="UP000295710">
    <property type="component" value="Unassembled WGS sequence"/>
</dbReference>
<sequence>MIETKKIITSETEEEFIKTVISLVKKNSMTVSNVLEATEKIINYMNDNAVIQKEIDEKTPISSEISRNDIDIGPHPEQSDTSGHFPIQ</sequence>
<feature type="region of interest" description="Disordered" evidence="1">
    <location>
        <begin position="60"/>
        <end position="88"/>
    </location>
</feature>
<reference evidence="2 3" key="1">
    <citation type="journal article" date="2016" name="Nat. Microbiol.">
        <title>The Mouse Intestinal Bacterial Collection (miBC) provides host-specific insight into cultured diversity and functional potential of the gut microbiota.</title>
        <authorList>
            <person name="Lagkouvardos I."/>
            <person name="Pukall R."/>
            <person name="Abt B."/>
            <person name="Foesel B.U."/>
            <person name="Meier-Kolthoff J.P."/>
            <person name="Kumar N."/>
            <person name="Bresciani A."/>
            <person name="Martinez I."/>
            <person name="Just S."/>
            <person name="Ziegler C."/>
            <person name="Brugiroux S."/>
            <person name="Garzetti D."/>
            <person name="Wenning M."/>
            <person name="Bui T.P."/>
            <person name="Wang J."/>
            <person name="Hugenholtz F."/>
            <person name="Plugge C.M."/>
            <person name="Peterson D.A."/>
            <person name="Hornef M.W."/>
            <person name="Baines J.F."/>
            <person name="Smidt H."/>
            <person name="Walter J."/>
            <person name="Kristiansen K."/>
            <person name="Nielsen H.B."/>
            <person name="Haller D."/>
            <person name="Overmann J."/>
            <person name="Stecher B."/>
            <person name="Clavel T."/>
        </authorList>
    </citation>
    <scope>NUCLEOTIDE SEQUENCE [LARGE SCALE GENOMIC DNA]</scope>
    <source>
        <strain evidence="2 3">DSM 28560</strain>
    </source>
</reference>
<evidence type="ECO:0000313" key="3">
    <source>
        <dbReference type="Proteomes" id="UP000295710"/>
    </source>
</evidence>
<dbReference type="RefSeq" id="WP_132277418.1">
    <property type="nucleotide sequence ID" value="NZ_JAOBST010000013.1"/>
</dbReference>
<dbReference type="EMBL" id="SMMX01000006">
    <property type="protein sequence ID" value="TDA21967.1"/>
    <property type="molecule type" value="Genomic_DNA"/>
</dbReference>
<comment type="caution">
    <text evidence="2">The sequence shown here is derived from an EMBL/GenBank/DDBJ whole genome shotgun (WGS) entry which is preliminary data.</text>
</comment>